<reference evidence="1" key="1">
    <citation type="submission" date="2021-01" db="EMBL/GenBank/DDBJ databases">
        <authorList>
            <person name="Corre E."/>
            <person name="Pelletier E."/>
            <person name="Niang G."/>
            <person name="Scheremetjew M."/>
            <person name="Finn R."/>
            <person name="Kale V."/>
            <person name="Holt S."/>
            <person name="Cochrane G."/>
            <person name="Meng A."/>
            <person name="Brown T."/>
            <person name="Cohen L."/>
        </authorList>
    </citation>
    <scope>NUCLEOTIDE SEQUENCE</scope>
    <source>
        <strain evidence="1">RCC3387</strain>
    </source>
</reference>
<accession>A0A7S2KFK7</accession>
<proteinExistence type="predicted"/>
<protein>
    <recommendedName>
        <fullName evidence="2">Hexosyltransferase</fullName>
    </recommendedName>
</protein>
<name>A0A7S2KFK7_9DINO</name>
<gene>
    <name evidence="1" type="ORF">BRAN1462_LOCUS29878</name>
</gene>
<evidence type="ECO:0008006" key="2">
    <source>
        <dbReference type="Google" id="ProtNLM"/>
    </source>
</evidence>
<dbReference type="Gene3D" id="3.90.550.50">
    <property type="match status" value="1"/>
</dbReference>
<dbReference type="AlphaFoldDB" id="A0A7S2KFK7"/>
<organism evidence="1">
    <name type="scientific">Zooxanthella nutricula</name>
    <dbReference type="NCBI Taxonomy" id="1333877"/>
    <lineage>
        <taxon>Eukaryota</taxon>
        <taxon>Sar</taxon>
        <taxon>Alveolata</taxon>
        <taxon>Dinophyceae</taxon>
        <taxon>Peridiniales</taxon>
        <taxon>Peridiniales incertae sedis</taxon>
        <taxon>Zooxanthella</taxon>
    </lineage>
</organism>
<sequence length="292" mass="32751">MSVVEVHTRGFMAAETPRQHASQNNASERVAAASTEFRALMMLLTFTDSPRLAVAMRTWMPWCASQGFHFALGVFERDNAKIDALLAHASVQLRSSLHVVNAASFLKKQQGVQESREAERAKTWSYIRQIAMKGALGEEFDWFVQMDDDTLPDCAKTAAFLRSRDQNQHGVYLGAGTAGMYHCGAYLFMDRYAMQVLAQQLAAQPLRSFSKSGECDVPYQEGRHETDCCVLYPMIFADVMIGSCLERGGVHREHWGVNGEQLYQHPFKDPEDLEAAWGKLISQQHPRPPGMS</sequence>
<dbReference type="EMBL" id="HBGW01046887">
    <property type="protein sequence ID" value="CAD9575519.1"/>
    <property type="molecule type" value="Transcribed_RNA"/>
</dbReference>
<evidence type="ECO:0000313" key="1">
    <source>
        <dbReference type="EMBL" id="CAD9575519.1"/>
    </source>
</evidence>